<feature type="transmembrane region" description="Helical" evidence="6">
    <location>
        <begin position="614"/>
        <end position="635"/>
    </location>
</feature>
<dbReference type="Gene3D" id="3.40.50.1820">
    <property type="entry name" value="alpha/beta hydrolase"/>
    <property type="match status" value="1"/>
</dbReference>
<keyword evidence="5 6" id="KW-0472">Membrane</keyword>
<comment type="subcellular location">
    <subcellularLocation>
        <location evidence="1">Cell membrane</location>
        <topology evidence="1">Multi-pass membrane protein</topology>
    </subcellularLocation>
</comment>
<accession>A0A6I4VUP6</accession>
<comment type="caution">
    <text evidence="8">The sequence shown here is derived from an EMBL/GenBank/DDBJ whole genome shotgun (WGS) entry which is preliminary data.</text>
</comment>
<dbReference type="EMBL" id="WUUL01000015">
    <property type="protein sequence ID" value="MXQ55559.1"/>
    <property type="molecule type" value="Genomic_DNA"/>
</dbReference>
<feature type="transmembrane region" description="Helical" evidence="6">
    <location>
        <begin position="228"/>
        <end position="253"/>
    </location>
</feature>
<proteinExistence type="predicted"/>
<feature type="transmembrane region" description="Helical" evidence="6">
    <location>
        <begin position="56"/>
        <end position="76"/>
    </location>
</feature>
<dbReference type="InterPro" id="IPR003838">
    <property type="entry name" value="ABC3_permease_C"/>
</dbReference>
<evidence type="ECO:0000313" key="8">
    <source>
        <dbReference type="EMBL" id="MXQ55559.1"/>
    </source>
</evidence>
<feature type="transmembrane region" description="Helical" evidence="6">
    <location>
        <begin position="197"/>
        <end position="216"/>
    </location>
</feature>
<evidence type="ECO:0000259" key="7">
    <source>
        <dbReference type="Pfam" id="PF02687"/>
    </source>
</evidence>
<keyword evidence="9" id="KW-1185">Reference proteome</keyword>
<evidence type="ECO:0000256" key="3">
    <source>
        <dbReference type="ARBA" id="ARBA00022692"/>
    </source>
</evidence>
<gene>
    <name evidence="8" type="ORF">GSM42_17900</name>
</gene>
<dbReference type="AlphaFoldDB" id="A0A6I4VUP6"/>
<name>A0A6I4VUP6_9BACL</name>
<dbReference type="PANTHER" id="PTHR46795">
    <property type="entry name" value="ABC TRANSPORTER PERMEASE-RELATED-RELATED"/>
    <property type="match status" value="1"/>
</dbReference>
<evidence type="ECO:0000256" key="1">
    <source>
        <dbReference type="ARBA" id="ARBA00004651"/>
    </source>
</evidence>
<dbReference type="Pfam" id="PF02687">
    <property type="entry name" value="FtsX"/>
    <property type="match status" value="1"/>
</dbReference>
<evidence type="ECO:0000256" key="2">
    <source>
        <dbReference type="ARBA" id="ARBA00022475"/>
    </source>
</evidence>
<feature type="transmembrane region" description="Helical" evidence="6">
    <location>
        <begin position="105"/>
        <end position="127"/>
    </location>
</feature>
<evidence type="ECO:0000256" key="4">
    <source>
        <dbReference type="ARBA" id="ARBA00022989"/>
    </source>
</evidence>
<dbReference type="Pfam" id="PF03403">
    <property type="entry name" value="PAF-AH_p_II"/>
    <property type="match status" value="1"/>
</dbReference>
<dbReference type="PANTHER" id="PTHR46795:SF3">
    <property type="entry name" value="ABC TRANSPORTER PERMEASE"/>
    <property type="match status" value="1"/>
</dbReference>
<keyword evidence="2" id="KW-1003">Cell membrane</keyword>
<dbReference type="InterPro" id="IPR052536">
    <property type="entry name" value="ABC-4_Integral_Memb_Prot"/>
</dbReference>
<keyword evidence="3 6" id="KW-0812">Transmembrane</keyword>
<sequence>MTLFDITKKNIKGNFKNYLIYFISMFMCVVIYYTFVSLQYSTKIADSIESSQNMQMIFMIASIVLILFVLVFIMYSNNFFTRKRKKEIGLYSLLGLPKKTIGRMLFYENLFIGGIVLVAGIAIGTLFSKMFTMILIKLLGTELEIGMTFSLSALVHTLIVFLTIIFFTSIQGYRLIYKFKLIELFRSDQEGELEPKASIISAILAVIFLVVGYGFAFRNFSTSEEIMVNLIIMTIGVIVGTILLFDSLIIVLLKAIKKKTSYYYKGMNLISISNLVYRIKGNARTLSVITLLSATALCAFSVGFGMYHSFEQSAKQSSPFSYMFVSQSESFNKKIDTIIQDDKEHPIKAKLTLPVIKVAGEASSSKVLSDRDKQEDDKPIKIISMKDYNKAADVLGLNPVQEIDDKHAIAIRPMYTDYTFADVYQGNILKVDLPKGEDKTFEFAGMTPDRVINWSYPDIMIIVNNKMYDKIKTQVPPIHYMGYMVQGQTTTKQTANTLAGVRTPESNLLTFYSEYRVGIEGAAFNVFILGFLGLVFVMATGSIIYFKQLTEATSDKFRYDILRKIGVSRQAINNGIVKQIAFIFIVPLVVALVHYLVILGLLKRLFSAMASSDILPPILVCVIVFVTIYIIYYVLTVNSISKTVNKKSSPLIRRVSLAIVACIVAMAGIFLWFNPPTSNDDKMTVTEKIKLELPKPTGKYLVGRVDMHLVDKKRVDPWVKNTSRELMISIWYPAQQKSKTKALYMEKKAAKYFDEKSISSIGVDSGLIDLSATATNAWKDAPVAMNNKKLPVVIYSPGGSIPRNFGTVLVEELVSRGYIVVTVDHPYETSVVEFPDGRLVTEKLPSVSAETILKMMDVRVKDIRFVLNQLEYFQKGNNPDHEKRNLPAGLNKVLDLSRIGIFGHSAGGATSAQSMYEDRRLDAGIDMDGTMGHVPDHLLPVAQNGLKSPFMLMHVGYTKDGKVDSHLPNKDRNSFWKQSTGWKFDLAIPKGGHFSYTDYQVLLPQISQKLSVSSKVMEKSIGNVDSEKAIAAQKAYISAFFDQHLKGISQPIFKSPSPFKEVDLIK</sequence>
<feature type="transmembrane region" description="Helical" evidence="6">
    <location>
        <begin position="147"/>
        <end position="176"/>
    </location>
</feature>
<reference evidence="8 9" key="1">
    <citation type="submission" date="2019-12" db="EMBL/GenBank/DDBJ databases">
        <title>Whole-genome analyses of novel actinobacteria.</title>
        <authorList>
            <person name="Sahin N."/>
            <person name="Saygin H."/>
        </authorList>
    </citation>
    <scope>NUCLEOTIDE SEQUENCE [LARGE SCALE GENOMIC DNA]</scope>
    <source>
        <strain evidence="8 9">KC615</strain>
    </source>
</reference>
<evidence type="ECO:0000256" key="6">
    <source>
        <dbReference type="SAM" id="Phobius"/>
    </source>
</evidence>
<feature type="transmembrane region" description="Helical" evidence="6">
    <location>
        <begin position="18"/>
        <end position="36"/>
    </location>
</feature>
<evidence type="ECO:0000256" key="5">
    <source>
        <dbReference type="ARBA" id="ARBA00023136"/>
    </source>
</evidence>
<feature type="domain" description="ABC3 transporter permease C-terminal" evidence="7">
    <location>
        <begin position="59"/>
        <end position="178"/>
    </location>
</feature>
<feature type="transmembrane region" description="Helical" evidence="6">
    <location>
        <begin position="286"/>
        <end position="307"/>
    </location>
</feature>
<dbReference type="RefSeq" id="WP_160802911.1">
    <property type="nucleotide sequence ID" value="NZ_WUUL01000015.1"/>
</dbReference>
<organism evidence="8 9">
    <name type="scientific">Shimazuella alba</name>
    <dbReference type="NCBI Taxonomy" id="2690964"/>
    <lineage>
        <taxon>Bacteria</taxon>
        <taxon>Bacillati</taxon>
        <taxon>Bacillota</taxon>
        <taxon>Bacilli</taxon>
        <taxon>Bacillales</taxon>
        <taxon>Thermoactinomycetaceae</taxon>
        <taxon>Shimazuella</taxon>
    </lineage>
</organism>
<dbReference type="InterPro" id="IPR029058">
    <property type="entry name" value="AB_hydrolase_fold"/>
</dbReference>
<dbReference type="SUPFAM" id="SSF53474">
    <property type="entry name" value="alpha/beta-Hydrolases"/>
    <property type="match status" value="1"/>
</dbReference>
<dbReference type="GO" id="GO:0005886">
    <property type="term" value="C:plasma membrane"/>
    <property type="evidence" value="ECO:0007669"/>
    <property type="project" value="UniProtKB-SubCell"/>
</dbReference>
<feature type="transmembrane region" description="Helical" evidence="6">
    <location>
        <begin position="655"/>
        <end position="673"/>
    </location>
</feature>
<evidence type="ECO:0000313" key="9">
    <source>
        <dbReference type="Proteomes" id="UP000430692"/>
    </source>
</evidence>
<feature type="transmembrane region" description="Helical" evidence="6">
    <location>
        <begin position="580"/>
        <end position="602"/>
    </location>
</feature>
<keyword evidence="4 6" id="KW-1133">Transmembrane helix</keyword>
<feature type="transmembrane region" description="Helical" evidence="6">
    <location>
        <begin position="522"/>
        <end position="546"/>
    </location>
</feature>
<dbReference type="Proteomes" id="UP000430692">
    <property type="component" value="Unassembled WGS sequence"/>
</dbReference>
<protein>
    <submittedName>
        <fullName evidence="8">FtsX-like permease family protein</fullName>
    </submittedName>
</protein>